<organism evidence="9 10">
    <name type="scientific">Paenibacillus pinisoli</name>
    <dbReference type="NCBI Taxonomy" id="1276110"/>
    <lineage>
        <taxon>Bacteria</taxon>
        <taxon>Bacillati</taxon>
        <taxon>Bacillota</taxon>
        <taxon>Bacilli</taxon>
        <taxon>Bacillales</taxon>
        <taxon>Paenibacillaceae</taxon>
        <taxon>Paenibacillus</taxon>
    </lineage>
</organism>
<feature type="transmembrane region" description="Helical" evidence="8">
    <location>
        <begin position="333"/>
        <end position="355"/>
    </location>
</feature>
<proteinExistence type="inferred from homology"/>
<evidence type="ECO:0000256" key="4">
    <source>
        <dbReference type="ARBA" id="ARBA00022544"/>
    </source>
</evidence>
<feature type="transmembrane region" description="Helical" evidence="8">
    <location>
        <begin position="12"/>
        <end position="34"/>
    </location>
</feature>
<comment type="subcellular location">
    <subcellularLocation>
        <location evidence="1">Membrane</location>
        <topology evidence="1">Multi-pass membrane protein</topology>
    </subcellularLocation>
</comment>
<dbReference type="PANTHER" id="PTHR34975">
    <property type="entry name" value="SPORE GERMINATION PROTEIN A2"/>
    <property type="match status" value="1"/>
</dbReference>
<comment type="caution">
    <text evidence="9">The sequence shown here is derived from an EMBL/GenBank/DDBJ whole genome shotgun (WGS) entry which is preliminary data.</text>
</comment>
<feature type="transmembrane region" description="Helical" evidence="8">
    <location>
        <begin position="267"/>
        <end position="287"/>
    </location>
</feature>
<evidence type="ECO:0000256" key="1">
    <source>
        <dbReference type="ARBA" id="ARBA00004141"/>
    </source>
</evidence>
<keyword evidence="7 8" id="KW-0472">Membrane</keyword>
<dbReference type="GO" id="GO:0009847">
    <property type="term" value="P:spore germination"/>
    <property type="evidence" value="ECO:0007669"/>
    <property type="project" value="InterPro"/>
</dbReference>
<feature type="transmembrane region" description="Helical" evidence="8">
    <location>
        <begin position="145"/>
        <end position="163"/>
    </location>
</feature>
<dbReference type="OrthoDB" id="2078716at2"/>
<sequence>MLNGKISSFQLAIIMFQFVLSSTVLLMPSITTRLSEKDMWLTPLIGMAVGYLVVWLAYQLFKLSPEGSVVRLMESLFGTYLGKAVSILFIAFQFHIVSISIRDYAEFIESNFFLKTPIVVIIGTMLILCGWAVRRGFEVIARTGQIFVPIITLFTLLILVLLIPELNPHHLLPLLERGPAPVLQGSLVVDGWFSQLLLAVYILPLVRDKNNIKKWGFWCVTGITFVMVASNLAVFMLVGESAGYYTYPVLMAARYIAYAEFFEHLEAIVMMVWVLGEYIKISVYYYAITRGISDTFRLQKPEAIVMPVGLLLLFVCFWVGPDFQTVSTFIANIGTSYILIGFVVFPMLLCGLALLRNWFKGLGTSAK</sequence>
<dbReference type="RefSeq" id="WP_120113606.1">
    <property type="nucleotide sequence ID" value="NZ_QXQB01000005.1"/>
</dbReference>
<evidence type="ECO:0000256" key="7">
    <source>
        <dbReference type="ARBA" id="ARBA00023136"/>
    </source>
</evidence>
<dbReference type="PANTHER" id="PTHR34975:SF2">
    <property type="entry name" value="SPORE GERMINATION PROTEIN A2"/>
    <property type="match status" value="1"/>
</dbReference>
<protein>
    <submittedName>
        <fullName evidence="9">Uncharacterized protein</fullName>
    </submittedName>
</protein>
<keyword evidence="5 8" id="KW-0812">Transmembrane</keyword>
<dbReference type="AlphaFoldDB" id="A0A3A6P9P7"/>
<evidence type="ECO:0000256" key="8">
    <source>
        <dbReference type="SAM" id="Phobius"/>
    </source>
</evidence>
<feature type="transmembrane region" description="Helical" evidence="8">
    <location>
        <begin position="81"/>
        <end position="101"/>
    </location>
</feature>
<dbReference type="GO" id="GO:0016020">
    <property type="term" value="C:membrane"/>
    <property type="evidence" value="ECO:0007669"/>
    <property type="project" value="UniProtKB-SubCell"/>
</dbReference>
<keyword evidence="4" id="KW-0309">Germination</keyword>
<keyword evidence="6 8" id="KW-1133">Transmembrane helix</keyword>
<evidence type="ECO:0000256" key="6">
    <source>
        <dbReference type="ARBA" id="ARBA00022989"/>
    </source>
</evidence>
<evidence type="ECO:0000313" key="10">
    <source>
        <dbReference type="Proteomes" id="UP000267798"/>
    </source>
</evidence>
<name>A0A3A6P9P7_9BACL</name>
<gene>
    <name evidence="9" type="ORF">D3P09_22195</name>
</gene>
<feature type="transmembrane region" description="Helical" evidence="8">
    <location>
        <begin position="215"/>
        <end position="238"/>
    </location>
</feature>
<accession>A0A3A6P9P7</accession>
<feature type="transmembrane region" description="Helical" evidence="8">
    <location>
        <begin position="183"/>
        <end position="203"/>
    </location>
</feature>
<evidence type="ECO:0000256" key="5">
    <source>
        <dbReference type="ARBA" id="ARBA00022692"/>
    </source>
</evidence>
<dbReference type="EMBL" id="QXQB01000005">
    <property type="protein sequence ID" value="RJX37682.1"/>
    <property type="molecule type" value="Genomic_DNA"/>
</dbReference>
<dbReference type="Pfam" id="PF03845">
    <property type="entry name" value="Spore_permease"/>
    <property type="match status" value="1"/>
</dbReference>
<comment type="similarity">
    <text evidence="2">Belongs to the amino acid-polyamine-organocation (APC) superfamily. Spore germination protein (SGP) (TC 2.A.3.9) family.</text>
</comment>
<evidence type="ECO:0000256" key="3">
    <source>
        <dbReference type="ARBA" id="ARBA00022448"/>
    </source>
</evidence>
<dbReference type="NCBIfam" id="TIGR00912">
    <property type="entry name" value="2A0309"/>
    <property type="match status" value="1"/>
</dbReference>
<keyword evidence="3" id="KW-0813">Transport</keyword>
<reference evidence="9 10" key="1">
    <citation type="submission" date="2018-09" db="EMBL/GenBank/DDBJ databases">
        <title>Paenibacillus aracenensis nov. sp. isolated from a cave in southern Spain.</title>
        <authorList>
            <person name="Jurado V."/>
            <person name="Gutierrez-Patricio S."/>
            <person name="Gonzalez-Pimentel J.L."/>
            <person name="Miller A.Z."/>
            <person name="Laiz L."/>
            <person name="Saiz-Jimenez C."/>
        </authorList>
    </citation>
    <scope>NUCLEOTIDE SEQUENCE [LARGE SCALE GENOMIC DNA]</scope>
    <source>
        <strain evidence="9 10">JCM 19203</strain>
    </source>
</reference>
<keyword evidence="10" id="KW-1185">Reference proteome</keyword>
<evidence type="ECO:0000256" key="2">
    <source>
        <dbReference type="ARBA" id="ARBA00007998"/>
    </source>
</evidence>
<dbReference type="InterPro" id="IPR004761">
    <property type="entry name" value="Spore_GerAB"/>
</dbReference>
<feature type="transmembrane region" description="Helical" evidence="8">
    <location>
        <begin position="40"/>
        <end position="61"/>
    </location>
</feature>
<feature type="transmembrane region" description="Helical" evidence="8">
    <location>
        <begin position="113"/>
        <end position="133"/>
    </location>
</feature>
<evidence type="ECO:0000313" key="9">
    <source>
        <dbReference type="EMBL" id="RJX37682.1"/>
    </source>
</evidence>
<dbReference type="Proteomes" id="UP000267798">
    <property type="component" value="Unassembled WGS sequence"/>
</dbReference>
<feature type="transmembrane region" description="Helical" evidence="8">
    <location>
        <begin position="303"/>
        <end position="321"/>
    </location>
</feature>